<reference evidence="2 3" key="1">
    <citation type="submission" date="2023-07" db="EMBL/GenBank/DDBJ databases">
        <title>Comparative genomics of wheat-associated soil bacteria to identify genetic determinants of phenazine resistance.</title>
        <authorList>
            <person name="Mouncey N."/>
        </authorList>
    </citation>
    <scope>NUCLEOTIDE SEQUENCE [LARGE SCALE GENOMIC DNA]</scope>
    <source>
        <strain evidence="2 3">V2I4</strain>
    </source>
</reference>
<dbReference type="Proteomes" id="UP001230328">
    <property type="component" value="Unassembled WGS sequence"/>
</dbReference>
<feature type="region of interest" description="Disordered" evidence="1">
    <location>
        <begin position="104"/>
        <end position="155"/>
    </location>
</feature>
<evidence type="ECO:0000256" key="1">
    <source>
        <dbReference type="SAM" id="MobiDB-lite"/>
    </source>
</evidence>
<sequence length="155" mass="16819">MHPDQAIQFIAVRDVGRNFAAVFGSSDRYADRTMEIAGDALTGKAVAEHPTQAAGRAISCSRLPTTVLARDGVLSKLEALVDDGRLAGNAYLDASRAEFRHRQTPAPLHPGLTNHRWFGPSKGCRSKPRQSERNHTQQLGSVPSSATTEGRWSDL</sequence>
<dbReference type="EMBL" id="JAUSZI010000002">
    <property type="protein sequence ID" value="MDQ1022963.1"/>
    <property type="molecule type" value="Genomic_DNA"/>
</dbReference>
<dbReference type="RefSeq" id="WP_307517876.1">
    <property type="nucleotide sequence ID" value="NZ_JAUSZI010000002.1"/>
</dbReference>
<keyword evidence="3" id="KW-1185">Reference proteome</keyword>
<dbReference type="InterPro" id="IPR036291">
    <property type="entry name" value="NAD(P)-bd_dom_sf"/>
</dbReference>
<evidence type="ECO:0000313" key="2">
    <source>
        <dbReference type="EMBL" id="MDQ1022963.1"/>
    </source>
</evidence>
<evidence type="ECO:0000313" key="3">
    <source>
        <dbReference type="Proteomes" id="UP001230328"/>
    </source>
</evidence>
<dbReference type="SUPFAM" id="SSF51735">
    <property type="entry name" value="NAD(P)-binding Rossmann-fold domains"/>
    <property type="match status" value="1"/>
</dbReference>
<protein>
    <submittedName>
        <fullName evidence="2">Uncharacterized protein</fullName>
    </submittedName>
</protein>
<organism evidence="2 3">
    <name type="scientific">Streptomyces umbrinus</name>
    <dbReference type="NCBI Taxonomy" id="67370"/>
    <lineage>
        <taxon>Bacteria</taxon>
        <taxon>Bacillati</taxon>
        <taxon>Actinomycetota</taxon>
        <taxon>Actinomycetes</taxon>
        <taxon>Kitasatosporales</taxon>
        <taxon>Streptomycetaceae</taxon>
        <taxon>Streptomyces</taxon>
        <taxon>Streptomyces phaeochromogenes group</taxon>
    </lineage>
</organism>
<comment type="caution">
    <text evidence="2">The sequence shown here is derived from an EMBL/GenBank/DDBJ whole genome shotgun (WGS) entry which is preliminary data.</text>
</comment>
<dbReference type="Gene3D" id="3.90.25.10">
    <property type="entry name" value="UDP-galactose 4-epimerase, domain 1"/>
    <property type="match status" value="1"/>
</dbReference>
<dbReference type="Gene3D" id="3.40.50.720">
    <property type="entry name" value="NAD(P)-binding Rossmann-like Domain"/>
    <property type="match status" value="1"/>
</dbReference>
<name>A0ABU0SHB6_9ACTN</name>
<gene>
    <name evidence="2" type="ORF">QF035_000545</name>
</gene>
<accession>A0ABU0SHB6</accession>
<proteinExistence type="predicted"/>
<feature type="compositionally biased region" description="Polar residues" evidence="1">
    <location>
        <begin position="136"/>
        <end position="155"/>
    </location>
</feature>